<organism evidence="2">
    <name type="scientific">Puccinia triticina (isolate 1-1 / race 1 (BBBD))</name>
    <name type="common">Brown leaf rust fungus</name>
    <dbReference type="NCBI Taxonomy" id="630390"/>
    <lineage>
        <taxon>Eukaryota</taxon>
        <taxon>Fungi</taxon>
        <taxon>Dikarya</taxon>
        <taxon>Basidiomycota</taxon>
        <taxon>Pucciniomycotina</taxon>
        <taxon>Pucciniomycetes</taxon>
        <taxon>Pucciniales</taxon>
        <taxon>Pucciniaceae</taxon>
        <taxon>Puccinia</taxon>
    </lineage>
</organism>
<dbReference type="AlphaFoldDB" id="A0A180H3K8"/>
<dbReference type="VEuPathDB" id="FungiDB:PTTG_25219"/>
<reference evidence="3" key="4">
    <citation type="submission" date="2025-05" db="UniProtKB">
        <authorList>
            <consortium name="EnsemblFungi"/>
        </authorList>
    </citation>
    <scope>IDENTIFICATION</scope>
    <source>
        <strain evidence="3">isolate 1-1 / race 1 (BBBD)</strain>
    </source>
</reference>
<reference evidence="3 4" key="3">
    <citation type="journal article" date="2017" name="G3 (Bethesda)">
        <title>Comparative analysis highlights variable genome content of wheat rusts and divergence of the mating loci.</title>
        <authorList>
            <person name="Cuomo C.A."/>
            <person name="Bakkeren G."/>
            <person name="Khalil H.B."/>
            <person name="Panwar V."/>
            <person name="Joly D."/>
            <person name="Linning R."/>
            <person name="Sakthikumar S."/>
            <person name="Song X."/>
            <person name="Adiconis X."/>
            <person name="Fan L."/>
            <person name="Goldberg J.M."/>
            <person name="Levin J.Z."/>
            <person name="Young S."/>
            <person name="Zeng Q."/>
            <person name="Anikster Y."/>
            <person name="Bruce M."/>
            <person name="Wang M."/>
            <person name="Yin C."/>
            <person name="McCallum B."/>
            <person name="Szabo L.J."/>
            <person name="Hulbert S."/>
            <person name="Chen X."/>
            <person name="Fellers J.P."/>
        </authorList>
    </citation>
    <scope>NUCLEOTIDE SEQUENCE</scope>
    <source>
        <strain evidence="4">Isolate 1-1 / race 1 (BBBD)</strain>
        <strain evidence="3">isolate 1-1 / race 1 (BBBD)</strain>
    </source>
</reference>
<sequence length="317" mass="34441">MAPVVSTLKKQSHPLFSQSPFDIINVLDPIITPGSSYGQLLFDSTLTFLDLESGEEINMKTRLQGYGSSATSLLLDKIYLLSGRVIAPNTKTPPVFYYNAEMTLPMGDAENYTISLANKAGCYGFGIIVSKMELDDNSSPSSQFKNLVVVMKHTDYENQSNGQVSFHVLYKVPGNRNLAKTFGLFQIGREMVLSGYFANYSISNKMLEVNVLLVLLSSGYDPLAAAEHKVPGKSPARQKAVQIDFSDENPTISMPVPGPSSAHDPNNASDNATVEASPAGDLQIKSPVLGTSELMPKKRKYNKKPKPEVLLSGLPDA</sequence>
<evidence type="ECO:0000313" key="2">
    <source>
        <dbReference type="EMBL" id="OAV99587.1"/>
    </source>
</evidence>
<proteinExistence type="predicted"/>
<feature type="compositionally biased region" description="Polar residues" evidence="1">
    <location>
        <begin position="263"/>
        <end position="274"/>
    </location>
</feature>
<evidence type="ECO:0000313" key="4">
    <source>
        <dbReference type="Proteomes" id="UP000005240"/>
    </source>
</evidence>
<reference evidence="2" key="2">
    <citation type="submission" date="2016-05" db="EMBL/GenBank/DDBJ databases">
        <title>Comparative analysis highlights variable genome content of wheat rusts and divergence of the mating loci.</title>
        <authorList>
            <person name="Cuomo C.A."/>
            <person name="Bakkeren G."/>
            <person name="Szabo L."/>
            <person name="Khalil H."/>
            <person name="Joly D."/>
            <person name="Goldberg J."/>
            <person name="Young S."/>
            <person name="Zeng Q."/>
            <person name="Fellers J."/>
        </authorList>
    </citation>
    <scope>NUCLEOTIDE SEQUENCE [LARGE SCALE GENOMIC DNA]</scope>
    <source>
        <strain evidence="2">1-1 BBBD Race 1</strain>
    </source>
</reference>
<reference evidence="2" key="1">
    <citation type="submission" date="2009-11" db="EMBL/GenBank/DDBJ databases">
        <authorList>
            <consortium name="The Broad Institute Genome Sequencing Platform"/>
            <person name="Ward D."/>
            <person name="Feldgarden M."/>
            <person name="Earl A."/>
            <person name="Young S.K."/>
            <person name="Zeng Q."/>
            <person name="Koehrsen M."/>
            <person name="Alvarado L."/>
            <person name="Berlin A."/>
            <person name="Bochicchio J."/>
            <person name="Borenstein D."/>
            <person name="Chapman S.B."/>
            <person name="Chen Z."/>
            <person name="Engels R."/>
            <person name="Freedman E."/>
            <person name="Gellesch M."/>
            <person name="Goldberg J."/>
            <person name="Griggs A."/>
            <person name="Gujja S."/>
            <person name="Heilman E."/>
            <person name="Heiman D."/>
            <person name="Hepburn T."/>
            <person name="Howarth C."/>
            <person name="Jen D."/>
            <person name="Larson L."/>
            <person name="Lewis B."/>
            <person name="Mehta T."/>
            <person name="Park D."/>
            <person name="Pearson M."/>
            <person name="Roberts A."/>
            <person name="Saif S."/>
            <person name="Shea T."/>
            <person name="Shenoy N."/>
            <person name="Sisk P."/>
            <person name="Stolte C."/>
            <person name="Sykes S."/>
            <person name="Thomson T."/>
            <person name="Walk T."/>
            <person name="White J."/>
            <person name="Yandava C."/>
            <person name="Izard J."/>
            <person name="Baranova O.V."/>
            <person name="Blanton J.M."/>
            <person name="Tanner A.C."/>
            <person name="Dewhirst F.E."/>
            <person name="Haas B."/>
            <person name="Nusbaum C."/>
            <person name="Birren B."/>
        </authorList>
    </citation>
    <scope>NUCLEOTIDE SEQUENCE [LARGE SCALE GENOMIC DNA]</scope>
    <source>
        <strain evidence="2">1-1 BBBD Race 1</strain>
    </source>
</reference>
<accession>A0A180H3K8</accession>
<protein>
    <submittedName>
        <fullName evidence="2 3">Uncharacterized protein</fullName>
    </submittedName>
</protein>
<keyword evidence="4" id="KW-1185">Reference proteome</keyword>
<dbReference type="OrthoDB" id="2506484at2759"/>
<dbReference type="EMBL" id="ADAS02000002">
    <property type="protein sequence ID" value="OAV99587.1"/>
    <property type="molecule type" value="Genomic_DNA"/>
</dbReference>
<evidence type="ECO:0000313" key="3">
    <source>
        <dbReference type="EnsemblFungi" id="PTTG_25219-t43_1-p1"/>
    </source>
</evidence>
<evidence type="ECO:0000256" key="1">
    <source>
        <dbReference type="SAM" id="MobiDB-lite"/>
    </source>
</evidence>
<dbReference type="Proteomes" id="UP000005240">
    <property type="component" value="Unassembled WGS sequence"/>
</dbReference>
<feature type="region of interest" description="Disordered" evidence="1">
    <location>
        <begin position="246"/>
        <end position="317"/>
    </location>
</feature>
<dbReference type="EnsemblFungi" id="PTTG_25219-t43_1">
    <property type="protein sequence ID" value="PTTG_25219-t43_1-p1"/>
    <property type="gene ID" value="PTTG_25219"/>
</dbReference>
<gene>
    <name evidence="2" type="ORF">PTTG_25219</name>
</gene>
<name>A0A180H3K8_PUCT1</name>